<feature type="region of interest" description="Disordered" evidence="10">
    <location>
        <begin position="1"/>
        <end position="52"/>
    </location>
</feature>
<dbReference type="CDD" id="cd06225">
    <property type="entry name" value="HAMP"/>
    <property type="match status" value="1"/>
</dbReference>
<dbReference type="RefSeq" id="WP_087197894.1">
    <property type="nucleotide sequence ID" value="NZ_DBEYRC010000071.1"/>
</dbReference>
<dbReference type="Proteomes" id="UP000236488">
    <property type="component" value="Unassembled WGS sequence"/>
</dbReference>
<gene>
    <name evidence="14" type="ORF">C2L80_11445</name>
</gene>
<dbReference type="InterPro" id="IPR003660">
    <property type="entry name" value="HAMP_dom"/>
</dbReference>
<feature type="domain" description="Histidine kinase" evidence="12">
    <location>
        <begin position="322"/>
        <end position="536"/>
    </location>
</feature>
<dbReference type="AlphaFoldDB" id="A0A2K2U2L9"/>
<feature type="region of interest" description="Disordered" evidence="10">
    <location>
        <begin position="539"/>
        <end position="564"/>
    </location>
</feature>
<dbReference type="InterPro" id="IPR036890">
    <property type="entry name" value="HATPase_C_sf"/>
</dbReference>
<dbReference type="InterPro" id="IPR004358">
    <property type="entry name" value="Sig_transdc_His_kin-like_C"/>
</dbReference>
<evidence type="ECO:0000256" key="4">
    <source>
        <dbReference type="ARBA" id="ARBA00022553"/>
    </source>
</evidence>
<feature type="compositionally biased region" description="Polar residues" evidence="10">
    <location>
        <begin position="1"/>
        <end position="10"/>
    </location>
</feature>
<dbReference type="SMART" id="SM00387">
    <property type="entry name" value="HATPase_c"/>
    <property type="match status" value="1"/>
</dbReference>
<organism evidence="14 15">
    <name type="scientific">Rubneribacter badeniensis</name>
    <dbReference type="NCBI Taxonomy" id="2070688"/>
    <lineage>
        <taxon>Bacteria</taxon>
        <taxon>Bacillati</taxon>
        <taxon>Actinomycetota</taxon>
        <taxon>Coriobacteriia</taxon>
        <taxon>Eggerthellales</taxon>
        <taxon>Eggerthellaceae</taxon>
        <taxon>Rubneribacter</taxon>
    </lineage>
</organism>
<feature type="transmembrane region" description="Helical" evidence="11">
    <location>
        <begin position="241"/>
        <end position="265"/>
    </location>
</feature>
<feature type="compositionally biased region" description="Basic residues" evidence="10">
    <location>
        <begin position="551"/>
        <end position="564"/>
    </location>
</feature>
<evidence type="ECO:0000256" key="8">
    <source>
        <dbReference type="ARBA" id="ARBA00022989"/>
    </source>
</evidence>
<keyword evidence="11" id="KW-0472">Membrane</keyword>
<comment type="catalytic activity">
    <reaction evidence="1">
        <text>ATP + protein L-histidine = ADP + protein N-phospho-L-histidine.</text>
        <dbReference type="EC" id="2.7.13.3"/>
    </reaction>
</comment>
<dbReference type="Pfam" id="PF00512">
    <property type="entry name" value="HisKA"/>
    <property type="match status" value="1"/>
</dbReference>
<dbReference type="Gene3D" id="3.30.565.10">
    <property type="entry name" value="Histidine kinase-like ATPase, C-terminal domain"/>
    <property type="match status" value="1"/>
</dbReference>
<dbReference type="PRINTS" id="PR00344">
    <property type="entry name" value="BCTRLSENSOR"/>
</dbReference>
<evidence type="ECO:0000256" key="1">
    <source>
        <dbReference type="ARBA" id="ARBA00000085"/>
    </source>
</evidence>
<dbReference type="InterPro" id="IPR050736">
    <property type="entry name" value="Sensor_HK_Regulatory"/>
</dbReference>
<keyword evidence="4" id="KW-0597">Phosphoprotein</keyword>
<evidence type="ECO:0000256" key="7">
    <source>
        <dbReference type="ARBA" id="ARBA00022777"/>
    </source>
</evidence>
<protein>
    <recommendedName>
        <fullName evidence="3">histidine kinase</fullName>
        <ecNumber evidence="3">2.7.13.3</ecNumber>
    </recommendedName>
</protein>
<feature type="transmembrane region" description="Helical" evidence="11">
    <location>
        <begin position="64"/>
        <end position="91"/>
    </location>
</feature>
<keyword evidence="7 14" id="KW-0418">Kinase</keyword>
<sequence length="564" mass="61349">MGQQGEQHTTAFERPSDATGASGAVERIRVEAEDGAAGSAARASEGEGRRKRPRKRFSWDNFTYTTRVTAAFAFVAIMTALVAIGVLSFVWEQHFQTYTESNMESLAESTAQRIAAVYAGTEEKPGTGTLRSEEVFRIGQYAAGLSEGVAVDIVDNRTGDPAGTVVWSSSEISIDNGMDGGDGVGSGSRTLTPPAADSNRFASAAVKVDGVAVGSVRVWVYGSETLTTQTDEAFLDNSYQAMAFATVLAIVLASCIGFLFARALVSPINRMTKTAKAIKEGDLSARTELHGEDEIAHLGETFDEMADSIERDRELERRLTTDVAHELRTPLMAIQSTVEAMVDGVFEADEERLETVNSEVQRLSRLVDAILKLSRLENRSTPLKAEVVDVGELIEGIVATHEAFVADSGLTLSYERERGVRVFGDADMIRQATANLISNAVRYTPEGGHISVRVKAGDIMASIAVQDTGIGLSPEEAKMVFSRFWRADAGRTRESGGLGIGLSVVKEIVDRHNGWVQVEGRKGEGATFTIHIPLYWEEEQQRGQKQQRQQKQQKSRGKSRKDQK</sequence>
<evidence type="ECO:0000256" key="2">
    <source>
        <dbReference type="ARBA" id="ARBA00004236"/>
    </source>
</evidence>
<dbReference type="GO" id="GO:0000155">
    <property type="term" value="F:phosphorelay sensor kinase activity"/>
    <property type="evidence" value="ECO:0007669"/>
    <property type="project" value="InterPro"/>
</dbReference>
<keyword evidence="5" id="KW-0808">Transferase</keyword>
<evidence type="ECO:0000256" key="5">
    <source>
        <dbReference type="ARBA" id="ARBA00022679"/>
    </source>
</evidence>
<dbReference type="FunFam" id="3.30.565.10:FF:000006">
    <property type="entry name" value="Sensor histidine kinase WalK"/>
    <property type="match status" value="1"/>
</dbReference>
<keyword evidence="8 11" id="KW-1133">Transmembrane helix</keyword>
<dbReference type="PANTHER" id="PTHR43711:SF1">
    <property type="entry name" value="HISTIDINE KINASE 1"/>
    <property type="match status" value="1"/>
</dbReference>
<dbReference type="PROSITE" id="PS50109">
    <property type="entry name" value="HIS_KIN"/>
    <property type="match status" value="1"/>
</dbReference>
<proteinExistence type="predicted"/>
<feature type="domain" description="HAMP" evidence="13">
    <location>
        <begin position="262"/>
        <end position="314"/>
    </location>
</feature>
<accession>A0A2K2U2L9</accession>
<keyword evidence="6 11" id="KW-0812">Transmembrane</keyword>
<dbReference type="EMBL" id="PPEL01000089">
    <property type="protein sequence ID" value="PNV64529.1"/>
    <property type="molecule type" value="Genomic_DNA"/>
</dbReference>
<keyword evidence="15" id="KW-1185">Reference proteome</keyword>
<dbReference type="Pfam" id="PF00672">
    <property type="entry name" value="HAMP"/>
    <property type="match status" value="1"/>
</dbReference>
<evidence type="ECO:0000256" key="6">
    <source>
        <dbReference type="ARBA" id="ARBA00022692"/>
    </source>
</evidence>
<evidence type="ECO:0000313" key="15">
    <source>
        <dbReference type="Proteomes" id="UP000236488"/>
    </source>
</evidence>
<dbReference type="InterPro" id="IPR036097">
    <property type="entry name" value="HisK_dim/P_sf"/>
</dbReference>
<dbReference type="Gene3D" id="6.10.340.10">
    <property type="match status" value="1"/>
</dbReference>
<dbReference type="CDD" id="cd00082">
    <property type="entry name" value="HisKA"/>
    <property type="match status" value="1"/>
</dbReference>
<comment type="caution">
    <text evidence="14">The sequence shown here is derived from an EMBL/GenBank/DDBJ whole genome shotgun (WGS) entry which is preliminary data.</text>
</comment>
<dbReference type="InterPro" id="IPR005467">
    <property type="entry name" value="His_kinase_dom"/>
</dbReference>
<keyword evidence="9" id="KW-0902">Two-component regulatory system</keyword>
<evidence type="ECO:0000256" key="11">
    <source>
        <dbReference type="SAM" id="Phobius"/>
    </source>
</evidence>
<dbReference type="SUPFAM" id="SSF47384">
    <property type="entry name" value="Homodimeric domain of signal transducing histidine kinase"/>
    <property type="match status" value="1"/>
</dbReference>
<dbReference type="InterPro" id="IPR003661">
    <property type="entry name" value="HisK_dim/P_dom"/>
</dbReference>
<dbReference type="GO" id="GO:0005886">
    <property type="term" value="C:plasma membrane"/>
    <property type="evidence" value="ECO:0007669"/>
    <property type="project" value="UniProtKB-SubCell"/>
</dbReference>
<comment type="subcellular location">
    <subcellularLocation>
        <location evidence="2">Cell membrane</location>
    </subcellularLocation>
</comment>
<dbReference type="SMART" id="SM00388">
    <property type="entry name" value="HisKA"/>
    <property type="match status" value="1"/>
</dbReference>
<dbReference type="Gene3D" id="1.10.287.130">
    <property type="match status" value="1"/>
</dbReference>
<evidence type="ECO:0000313" key="14">
    <source>
        <dbReference type="EMBL" id="PNV64529.1"/>
    </source>
</evidence>
<evidence type="ECO:0000259" key="12">
    <source>
        <dbReference type="PROSITE" id="PS50109"/>
    </source>
</evidence>
<dbReference type="SUPFAM" id="SSF55874">
    <property type="entry name" value="ATPase domain of HSP90 chaperone/DNA topoisomerase II/histidine kinase"/>
    <property type="match status" value="1"/>
</dbReference>
<dbReference type="Pfam" id="PF02518">
    <property type="entry name" value="HATPase_c"/>
    <property type="match status" value="1"/>
</dbReference>
<dbReference type="InterPro" id="IPR003594">
    <property type="entry name" value="HATPase_dom"/>
</dbReference>
<reference evidence="14 15" key="1">
    <citation type="journal article" date="2018" name="Int. J. Syst. Evol. Microbiol.">
        <title>Rubneribacter badeniensis gen. nov., sp. nov. and Enteroscipio rubneri gen. nov., sp. nov., new members of the Eggerthellaceae isolated from human faeces.</title>
        <authorList>
            <person name="Danylec N."/>
            <person name="Gobl A."/>
            <person name="Stoll D.A."/>
            <person name="Hetzer B."/>
            <person name="Kulling S.E."/>
            <person name="Huch M."/>
        </authorList>
    </citation>
    <scope>NUCLEOTIDE SEQUENCE [LARGE SCALE GENOMIC DNA]</scope>
    <source>
        <strain evidence="14 15">ResAG-85</strain>
    </source>
</reference>
<dbReference type="SUPFAM" id="SSF158472">
    <property type="entry name" value="HAMP domain-like"/>
    <property type="match status" value="1"/>
</dbReference>
<evidence type="ECO:0000256" key="10">
    <source>
        <dbReference type="SAM" id="MobiDB-lite"/>
    </source>
</evidence>
<evidence type="ECO:0000256" key="9">
    <source>
        <dbReference type="ARBA" id="ARBA00023012"/>
    </source>
</evidence>
<dbReference type="PANTHER" id="PTHR43711">
    <property type="entry name" value="TWO-COMPONENT HISTIDINE KINASE"/>
    <property type="match status" value="1"/>
</dbReference>
<evidence type="ECO:0000259" key="13">
    <source>
        <dbReference type="PROSITE" id="PS50885"/>
    </source>
</evidence>
<name>A0A2K2U2L9_9ACTN</name>
<dbReference type="SMART" id="SM00304">
    <property type="entry name" value="HAMP"/>
    <property type="match status" value="1"/>
</dbReference>
<evidence type="ECO:0000256" key="3">
    <source>
        <dbReference type="ARBA" id="ARBA00012438"/>
    </source>
</evidence>
<dbReference type="PROSITE" id="PS50885">
    <property type="entry name" value="HAMP"/>
    <property type="match status" value="1"/>
</dbReference>
<dbReference type="EC" id="2.7.13.3" evidence="3"/>